<dbReference type="STRING" id="720554.Clocl_0283"/>
<dbReference type="KEGG" id="ccl:Clocl_0283"/>
<evidence type="ECO:0008006" key="5">
    <source>
        <dbReference type="Google" id="ProtNLM"/>
    </source>
</evidence>
<dbReference type="Proteomes" id="UP000005435">
    <property type="component" value="Chromosome"/>
</dbReference>
<reference evidence="4" key="1">
    <citation type="submission" date="2011-12" db="EMBL/GenBank/DDBJ databases">
        <title>Complete sequence of Clostridium clariflavum DSM 19732.</title>
        <authorList>
            <consortium name="US DOE Joint Genome Institute"/>
            <person name="Lucas S."/>
            <person name="Han J."/>
            <person name="Lapidus A."/>
            <person name="Cheng J.-F."/>
            <person name="Goodwin L."/>
            <person name="Pitluck S."/>
            <person name="Peters L."/>
            <person name="Teshima H."/>
            <person name="Detter J.C."/>
            <person name="Han C."/>
            <person name="Tapia R."/>
            <person name="Land M."/>
            <person name="Hauser L."/>
            <person name="Kyrpides N."/>
            <person name="Ivanova N."/>
            <person name="Pagani I."/>
            <person name="Kitzmiller T."/>
            <person name="Lynd L."/>
            <person name="Izquierdo J."/>
            <person name="Woyke T."/>
        </authorList>
    </citation>
    <scope>NUCLEOTIDE SEQUENCE [LARGE SCALE GENOMIC DNA]</scope>
    <source>
        <strain evidence="4">DSM 19732 / NBRC 101661 / EBR45</strain>
    </source>
</reference>
<dbReference type="OrthoDB" id="9797643at2"/>
<gene>
    <name evidence="3" type="ordered locus">Clocl_0283</name>
</gene>
<protein>
    <recommendedName>
        <fullName evidence="5">DUF2089 domain-containing protein</fullName>
    </recommendedName>
</protein>
<evidence type="ECO:0000313" key="3">
    <source>
        <dbReference type="EMBL" id="AEV67024.1"/>
    </source>
</evidence>
<accession>G8M1U1</accession>
<dbReference type="eggNOG" id="COG3877">
    <property type="taxonomic scope" value="Bacteria"/>
</dbReference>
<evidence type="ECO:0000259" key="1">
    <source>
        <dbReference type="Pfam" id="PF09862"/>
    </source>
</evidence>
<dbReference type="EMBL" id="CP003065">
    <property type="protein sequence ID" value="AEV67024.1"/>
    <property type="molecule type" value="Genomic_DNA"/>
</dbReference>
<keyword evidence="4" id="KW-1185">Reference proteome</keyword>
<reference evidence="3 4" key="2">
    <citation type="journal article" date="2012" name="Stand. Genomic Sci.">
        <title>Complete Genome Sequence of Clostridium clariflavum DSM 19732.</title>
        <authorList>
            <person name="Izquierdo J.A."/>
            <person name="Goodwin L."/>
            <person name="Davenport K.W."/>
            <person name="Teshima H."/>
            <person name="Bruce D."/>
            <person name="Detter C."/>
            <person name="Tapia R."/>
            <person name="Han S."/>
            <person name="Land M."/>
            <person name="Hauser L."/>
            <person name="Jeffries C.D."/>
            <person name="Han J."/>
            <person name="Pitluck S."/>
            <person name="Nolan M."/>
            <person name="Chen A."/>
            <person name="Huntemann M."/>
            <person name="Mavromatis K."/>
            <person name="Mikhailova N."/>
            <person name="Liolios K."/>
            <person name="Woyke T."/>
            <person name="Lynd L.R."/>
        </authorList>
    </citation>
    <scope>NUCLEOTIDE SEQUENCE [LARGE SCALE GENOMIC DNA]</scope>
    <source>
        <strain evidence="4">DSM 19732 / NBRC 101661 / EBR45</strain>
    </source>
</reference>
<name>G8M1U1_ACECE</name>
<dbReference type="InterPro" id="IPR018658">
    <property type="entry name" value="DUF2089"/>
</dbReference>
<dbReference type="RefSeq" id="WP_014253656.1">
    <property type="nucleotide sequence ID" value="NC_016627.1"/>
</dbReference>
<proteinExistence type="predicted"/>
<dbReference type="InterPro" id="IPR053957">
    <property type="entry name" value="DUF2089_Zn_ribbon"/>
</dbReference>
<sequence length="122" mass="13671">MGKEVLGKCPVCNSETIVTKISCENCNTTIEGEFTLCKFCRLTAEQKQFIDTFIKCRGNIKEMEKELGVSYPTVKNRLEDVAAALGHKPQPIIEDDGRKKEILERLNAGEISFDEAMELLKG</sequence>
<dbReference type="AlphaFoldDB" id="G8M1U1"/>
<evidence type="ECO:0000313" key="4">
    <source>
        <dbReference type="Proteomes" id="UP000005435"/>
    </source>
</evidence>
<evidence type="ECO:0000259" key="2">
    <source>
        <dbReference type="Pfam" id="PF22747"/>
    </source>
</evidence>
<feature type="domain" description="DUF2089" evidence="2">
    <location>
        <begin position="9"/>
        <end position="40"/>
    </location>
</feature>
<feature type="domain" description="DUF2089" evidence="1">
    <location>
        <begin position="42"/>
        <end position="87"/>
    </location>
</feature>
<dbReference type="HOGENOM" id="CLU_132137_0_0_9"/>
<organism evidence="3 4">
    <name type="scientific">Acetivibrio clariflavus (strain DSM 19732 / NBRC 101661 / EBR45)</name>
    <name type="common">Clostridium clariflavum</name>
    <dbReference type="NCBI Taxonomy" id="720554"/>
    <lineage>
        <taxon>Bacteria</taxon>
        <taxon>Bacillati</taxon>
        <taxon>Bacillota</taxon>
        <taxon>Clostridia</taxon>
        <taxon>Eubacteriales</taxon>
        <taxon>Oscillospiraceae</taxon>
        <taxon>Acetivibrio</taxon>
    </lineage>
</organism>
<dbReference type="Pfam" id="PF22747">
    <property type="entry name" value="Zn_ribbon_DUF2089"/>
    <property type="match status" value="1"/>
</dbReference>
<dbReference type="Pfam" id="PF09862">
    <property type="entry name" value="DUF2089"/>
    <property type="match status" value="1"/>
</dbReference>